<dbReference type="Pfam" id="PF11335">
    <property type="entry name" value="DUF3137"/>
    <property type="match status" value="1"/>
</dbReference>
<feature type="transmembrane region" description="Helical" evidence="1">
    <location>
        <begin position="54"/>
        <end position="72"/>
    </location>
</feature>
<evidence type="ECO:0000313" key="3">
    <source>
        <dbReference type="Proteomes" id="UP001500748"/>
    </source>
</evidence>
<dbReference type="InterPro" id="IPR021484">
    <property type="entry name" value="DUF3137"/>
</dbReference>
<feature type="transmembrane region" description="Helical" evidence="1">
    <location>
        <begin position="209"/>
        <end position="229"/>
    </location>
</feature>
<reference evidence="3" key="1">
    <citation type="journal article" date="2019" name="Int. J. Syst. Evol. Microbiol.">
        <title>The Global Catalogue of Microorganisms (GCM) 10K type strain sequencing project: providing services to taxonomists for standard genome sequencing and annotation.</title>
        <authorList>
            <consortium name="The Broad Institute Genomics Platform"/>
            <consortium name="The Broad Institute Genome Sequencing Center for Infectious Disease"/>
            <person name="Wu L."/>
            <person name="Ma J."/>
        </authorList>
    </citation>
    <scope>NUCLEOTIDE SEQUENCE [LARGE SCALE GENOMIC DNA]</scope>
    <source>
        <strain evidence="3">JCM 17337</strain>
    </source>
</reference>
<keyword evidence="1" id="KW-0812">Transmembrane</keyword>
<keyword evidence="1" id="KW-1133">Transmembrane helix</keyword>
<evidence type="ECO:0000313" key="2">
    <source>
        <dbReference type="EMBL" id="GAA3766929.1"/>
    </source>
</evidence>
<feature type="transmembrane region" description="Helical" evidence="1">
    <location>
        <begin position="20"/>
        <end position="42"/>
    </location>
</feature>
<feature type="transmembrane region" description="Helical" evidence="1">
    <location>
        <begin position="249"/>
        <end position="267"/>
    </location>
</feature>
<dbReference type="EMBL" id="BAABDU010000003">
    <property type="protein sequence ID" value="GAA3766929.1"/>
    <property type="molecule type" value="Genomic_DNA"/>
</dbReference>
<gene>
    <name evidence="2" type="ORF">GCM10022423_19610</name>
</gene>
<sequence length="517" mass="58883">MNNTNIQEILLREHNRDKKLTYYAFAFYAVIGILVLIVLSNVLFSRFGTTSTPIYYKLIIPIIIIGFGFSILKKFKALNNRHLLIEQLFNDLNTGKKASSITQYVDYKIILPVGKIKIKLNPINFLSFSIENQIYILPVPAGIEPDFKVLLSGVNIEHVNNLKENLNSTEVIQMTESVPLKTIAEFKEYAEKELTPVLDNMEKSRKKGLNMSIISIIFCVLIIGGYMGFNFITASSAAASNTDDGSSVFTNYIIGFGIICALIYLVYIPIMKKKYPQTGNSGENYVSFKEQIFKKMIAFINPSFQYVEHGYIGAREIYEIGILEDKTYDVTGNDQILGCHNGVPFQYSDLYITHKPLIHMENQSDTEIFSGQFFMAKFNKTFSTQIVVAPKTGIKDLITSNSFSSNIIKPKSKIILEDPDFTKMFDVYADDQIEARYILTPSTMQNIKDISRKAKGNLFLFFTNNKIIVANNNRTNKFETGLTTKLNPELLISFYEDLHKQFSIIDDLKLNINIWKK</sequence>
<protein>
    <recommendedName>
        <fullName evidence="4">DUF3137 domain-containing protein</fullName>
    </recommendedName>
</protein>
<proteinExistence type="predicted"/>
<dbReference type="RefSeq" id="WP_345143600.1">
    <property type="nucleotide sequence ID" value="NZ_BAABDU010000003.1"/>
</dbReference>
<comment type="caution">
    <text evidence="2">The sequence shown here is derived from an EMBL/GenBank/DDBJ whole genome shotgun (WGS) entry which is preliminary data.</text>
</comment>
<evidence type="ECO:0008006" key="4">
    <source>
        <dbReference type="Google" id="ProtNLM"/>
    </source>
</evidence>
<organism evidence="2 3">
    <name type="scientific">Flavobacterium ginsengiterrae</name>
    <dbReference type="NCBI Taxonomy" id="871695"/>
    <lineage>
        <taxon>Bacteria</taxon>
        <taxon>Pseudomonadati</taxon>
        <taxon>Bacteroidota</taxon>
        <taxon>Flavobacteriia</taxon>
        <taxon>Flavobacteriales</taxon>
        <taxon>Flavobacteriaceae</taxon>
        <taxon>Flavobacterium</taxon>
    </lineage>
</organism>
<evidence type="ECO:0000256" key="1">
    <source>
        <dbReference type="SAM" id="Phobius"/>
    </source>
</evidence>
<keyword evidence="1" id="KW-0472">Membrane</keyword>
<keyword evidence="3" id="KW-1185">Reference proteome</keyword>
<name>A0ABP7GII9_9FLAO</name>
<dbReference type="Proteomes" id="UP001500748">
    <property type="component" value="Unassembled WGS sequence"/>
</dbReference>
<accession>A0ABP7GII9</accession>